<dbReference type="AlphaFoldDB" id="A0A7X0HTF7"/>
<dbReference type="Pfam" id="PF14659">
    <property type="entry name" value="Phage_int_SAM_3"/>
    <property type="match status" value="1"/>
</dbReference>
<keyword evidence="9" id="KW-1185">Reference proteome</keyword>
<evidence type="ECO:0000256" key="1">
    <source>
        <dbReference type="ARBA" id="ARBA00008857"/>
    </source>
</evidence>
<dbReference type="GO" id="GO:0015074">
    <property type="term" value="P:DNA integration"/>
    <property type="evidence" value="ECO:0007669"/>
    <property type="project" value="UniProtKB-KW"/>
</dbReference>
<dbReference type="PROSITE" id="PS51898">
    <property type="entry name" value="TYR_RECOMBINASE"/>
    <property type="match status" value="1"/>
</dbReference>
<evidence type="ECO:0000256" key="5">
    <source>
        <dbReference type="PROSITE-ProRule" id="PRU01248"/>
    </source>
</evidence>
<dbReference type="GO" id="GO:0003677">
    <property type="term" value="F:DNA binding"/>
    <property type="evidence" value="ECO:0007669"/>
    <property type="project" value="UniProtKB-UniRule"/>
</dbReference>
<organism evidence="8 9">
    <name type="scientific">Bacillus benzoevorans</name>
    <dbReference type="NCBI Taxonomy" id="1456"/>
    <lineage>
        <taxon>Bacteria</taxon>
        <taxon>Bacillati</taxon>
        <taxon>Bacillota</taxon>
        <taxon>Bacilli</taxon>
        <taxon>Bacillales</taxon>
        <taxon>Bacillaceae</taxon>
        <taxon>Bacillus</taxon>
    </lineage>
</organism>
<feature type="domain" description="Core-binding (CB)" evidence="7">
    <location>
        <begin position="100"/>
        <end position="192"/>
    </location>
</feature>
<name>A0A7X0HTF7_9BACI</name>
<dbReference type="SUPFAM" id="SSF56349">
    <property type="entry name" value="DNA breaking-rejoining enzymes"/>
    <property type="match status" value="1"/>
</dbReference>
<keyword evidence="2" id="KW-0229">DNA integration</keyword>
<keyword evidence="3 5" id="KW-0238">DNA-binding</keyword>
<dbReference type="EMBL" id="JACHGK010000011">
    <property type="protein sequence ID" value="MBB6446520.1"/>
    <property type="molecule type" value="Genomic_DNA"/>
</dbReference>
<dbReference type="CDD" id="cd01189">
    <property type="entry name" value="INT_ICEBs1_C_like"/>
    <property type="match status" value="1"/>
</dbReference>
<dbReference type="PANTHER" id="PTHR30349">
    <property type="entry name" value="PHAGE INTEGRASE-RELATED"/>
    <property type="match status" value="1"/>
</dbReference>
<dbReference type="InterPro" id="IPR013762">
    <property type="entry name" value="Integrase-like_cat_sf"/>
</dbReference>
<evidence type="ECO:0000313" key="9">
    <source>
        <dbReference type="Proteomes" id="UP000531594"/>
    </source>
</evidence>
<feature type="domain" description="Tyr recombinase" evidence="6">
    <location>
        <begin position="213"/>
        <end position="414"/>
    </location>
</feature>
<accession>A0A7X0HTF7</accession>
<dbReference type="Gene3D" id="1.10.443.10">
    <property type="entry name" value="Intergrase catalytic core"/>
    <property type="match status" value="1"/>
</dbReference>
<dbReference type="InterPro" id="IPR004107">
    <property type="entry name" value="Integrase_SAM-like_N"/>
</dbReference>
<dbReference type="InterPro" id="IPR011010">
    <property type="entry name" value="DNA_brk_join_enz"/>
</dbReference>
<proteinExistence type="inferred from homology"/>
<dbReference type="InterPro" id="IPR010998">
    <property type="entry name" value="Integrase_recombinase_N"/>
</dbReference>
<dbReference type="PANTHER" id="PTHR30349:SF41">
    <property type="entry name" value="INTEGRASE_RECOMBINASE PROTEIN MJ0367-RELATED"/>
    <property type="match status" value="1"/>
</dbReference>
<comment type="caution">
    <text evidence="8">The sequence shown here is derived from an EMBL/GenBank/DDBJ whole genome shotgun (WGS) entry which is preliminary data.</text>
</comment>
<dbReference type="Gene3D" id="1.10.150.130">
    <property type="match status" value="1"/>
</dbReference>
<keyword evidence="4" id="KW-0233">DNA recombination</keyword>
<evidence type="ECO:0000256" key="3">
    <source>
        <dbReference type="ARBA" id="ARBA00023125"/>
    </source>
</evidence>
<evidence type="ECO:0000313" key="8">
    <source>
        <dbReference type="EMBL" id="MBB6446520.1"/>
    </source>
</evidence>
<dbReference type="Proteomes" id="UP000531594">
    <property type="component" value="Unassembled WGS sequence"/>
</dbReference>
<evidence type="ECO:0000256" key="2">
    <source>
        <dbReference type="ARBA" id="ARBA00022908"/>
    </source>
</evidence>
<evidence type="ECO:0000256" key="4">
    <source>
        <dbReference type="ARBA" id="ARBA00023172"/>
    </source>
</evidence>
<protein>
    <submittedName>
        <fullName evidence="8">Integrase</fullName>
    </submittedName>
</protein>
<dbReference type="PROSITE" id="PS51900">
    <property type="entry name" value="CB"/>
    <property type="match status" value="1"/>
</dbReference>
<dbReference type="GO" id="GO:0006310">
    <property type="term" value="P:DNA recombination"/>
    <property type="evidence" value="ECO:0007669"/>
    <property type="project" value="UniProtKB-KW"/>
</dbReference>
<dbReference type="RefSeq" id="WP_184527587.1">
    <property type="nucleotide sequence ID" value="NZ_JACHGK010000011.1"/>
</dbReference>
<dbReference type="InterPro" id="IPR050090">
    <property type="entry name" value="Tyrosine_recombinase_XerCD"/>
</dbReference>
<evidence type="ECO:0000259" key="6">
    <source>
        <dbReference type="PROSITE" id="PS51898"/>
    </source>
</evidence>
<comment type="similarity">
    <text evidence="1">Belongs to the 'phage' integrase family.</text>
</comment>
<reference evidence="8 9" key="1">
    <citation type="submission" date="2020-08" db="EMBL/GenBank/DDBJ databases">
        <title>Genomic Encyclopedia of Type Strains, Phase IV (KMG-IV): sequencing the most valuable type-strain genomes for metagenomic binning, comparative biology and taxonomic classification.</title>
        <authorList>
            <person name="Goeker M."/>
        </authorList>
    </citation>
    <scope>NUCLEOTIDE SEQUENCE [LARGE SCALE GENOMIC DNA]</scope>
    <source>
        <strain evidence="8 9">DSM 5391</strain>
    </source>
</reference>
<dbReference type="InterPro" id="IPR044068">
    <property type="entry name" value="CB"/>
</dbReference>
<dbReference type="InterPro" id="IPR002104">
    <property type="entry name" value="Integrase_catalytic"/>
</dbReference>
<evidence type="ECO:0000259" key="7">
    <source>
        <dbReference type="PROSITE" id="PS51900"/>
    </source>
</evidence>
<gene>
    <name evidence="8" type="ORF">HNR53_003179</name>
</gene>
<sequence>MINNLIKPSLGLFFSPYRRTYIPKGADNMASIQKRGKNSWLLVVETGYVKGKRKKRTRTVHIEDPALLKTKKRLQEHLELELAKFKIEVESGEYIAPEKMRLQDFVEEWNQKFAQKKLGIKTRKEQLGLMKNHISPNIGHMRLDSIKPIHIVNFLHQLEQGGSRLDGKTGGLADSTIYQVDKALRSLFSRAKEWKLIKDNPMKELSRPKIMRKEMNYLDENGTYLLLTALNEIEMHWRLFFITSLIGGLRRGEIVALEWKHINFEENYIDVEQSIPLFEDGQPVIKETKTGVTRKVSMPEWYMNELRDFKEEWEREKDGCGDCWEGGVREFVFQNGLGLPFYPTTATKRWIEFRNEFKFEGLRLHDMRHTMVALLIEEGVHLKAIQKRAGHANYKTTSDTYGHVSKKVADSTAKRFEKFNPSHFVNNSSTDRKNHDS</sequence>
<dbReference type="Pfam" id="PF00589">
    <property type="entry name" value="Phage_integrase"/>
    <property type="match status" value="1"/>
</dbReference>